<dbReference type="EMBL" id="QROS01000016">
    <property type="protein sequence ID" value="RHL43682.1"/>
    <property type="molecule type" value="Genomic_DNA"/>
</dbReference>
<evidence type="ECO:0000313" key="5">
    <source>
        <dbReference type="Proteomes" id="UP000284024"/>
    </source>
</evidence>
<evidence type="ECO:0000259" key="1">
    <source>
        <dbReference type="Pfam" id="PF13754"/>
    </source>
</evidence>
<organism evidence="3 5">
    <name type="scientific">Blautia obeum</name>
    <dbReference type="NCBI Taxonomy" id="40520"/>
    <lineage>
        <taxon>Bacteria</taxon>
        <taxon>Bacillati</taxon>
        <taxon>Bacillota</taxon>
        <taxon>Clostridia</taxon>
        <taxon>Lachnospirales</taxon>
        <taxon>Lachnospiraceae</taxon>
        <taxon>Blautia</taxon>
    </lineage>
</organism>
<dbReference type="Proteomes" id="UP000285897">
    <property type="component" value="Unassembled WGS sequence"/>
</dbReference>
<dbReference type="Proteomes" id="UP000284220">
    <property type="component" value="Unassembled WGS sequence"/>
</dbReference>
<dbReference type="EMBL" id="QRHZ01000003">
    <property type="protein sequence ID" value="RHG17763.1"/>
    <property type="molecule type" value="Genomic_DNA"/>
</dbReference>
<feature type="domain" description="Ig-like" evidence="1">
    <location>
        <begin position="1"/>
        <end position="101"/>
    </location>
</feature>
<protein>
    <recommendedName>
        <fullName evidence="1">Ig-like domain-containing protein</fullName>
    </recommendedName>
</protein>
<evidence type="ECO:0000313" key="2">
    <source>
        <dbReference type="EMBL" id="RHG17763.1"/>
    </source>
</evidence>
<sequence length="114" mass="12678">MVTRVYGLANGTEVIFSHAEGNAWEITVPWTDDGKYTAEIFAEDEAGNLSHLCSMLFVIAGHELQAAVVLHEMSAQVDGENRRYSTEFVDHQFMGIVQEGGYQIESVVCSRDHI</sequence>
<dbReference type="AlphaFoldDB" id="A0A414W315"/>
<dbReference type="Proteomes" id="UP000284024">
    <property type="component" value="Unassembled WGS sequence"/>
</dbReference>
<evidence type="ECO:0000313" key="6">
    <source>
        <dbReference type="Proteomes" id="UP000284220"/>
    </source>
</evidence>
<evidence type="ECO:0000313" key="4">
    <source>
        <dbReference type="EMBL" id="RHL43682.1"/>
    </source>
</evidence>
<accession>A0A414W315</accession>
<dbReference type="InterPro" id="IPR022038">
    <property type="entry name" value="Ig-like_bact"/>
</dbReference>
<gene>
    <name evidence="4" type="ORF">DW021_15290</name>
    <name evidence="3" type="ORF">DW222_08110</name>
    <name evidence="2" type="ORF">DW272_06915</name>
</gene>
<name>A0A414W315_9FIRM</name>
<dbReference type="Pfam" id="PF13754">
    <property type="entry name" value="Big_3_4"/>
    <property type="match status" value="1"/>
</dbReference>
<dbReference type="EMBL" id="QRJH01000003">
    <property type="protein sequence ID" value="RHH19530.1"/>
    <property type="molecule type" value="Genomic_DNA"/>
</dbReference>
<evidence type="ECO:0000313" key="7">
    <source>
        <dbReference type="Proteomes" id="UP000285897"/>
    </source>
</evidence>
<dbReference type="RefSeq" id="WP_118035177.1">
    <property type="nucleotide sequence ID" value="NZ_JAQDEF010000015.1"/>
</dbReference>
<evidence type="ECO:0000313" key="3">
    <source>
        <dbReference type="EMBL" id="RHH19530.1"/>
    </source>
</evidence>
<reference evidence="5 6" key="1">
    <citation type="submission" date="2018-08" db="EMBL/GenBank/DDBJ databases">
        <title>A genome reference for cultivated species of the human gut microbiota.</title>
        <authorList>
            <person name="Zou Y."/>
            <person name="Xue W."/>
            <person name="Luo G."/>
        </authorList>
    </citation>
    <scope>NUCLEOTIDE SEQUENCE [LARGE SCALE GENOMIC DNA]</scope>
    <source>
        <strain evidence="4 7">AF37-6AC</strain>
        <strain evidence="3 5">AM18-2AC</strain>
        <strain evidence="2 6">AM22-9LB</strain>
    </source>
</reference>
<proteinExistence type="predicted"/>
<comment type="caution">
    <text evidence="3">The sequence shown here is derived from an EMBL/GenBank/DDBJ whole genome shotgun (WGS) entry which is preliminary data.</text>
</comment>